<keyword evidence="1" id="KW-0812">Transmembrane</keyword>
<evidence type="ECO:0000313" key="3">
    <source>
        <dbReference type="Proteomes" id="UP001152747"/>
    </source>
</evidence>
<sequence>MDLMILGRLFGANSNINAMKKNDSSRNHYDPWWLYLIAGACALCILGFLMRFLWKHGFFSRDPILDLPETSPNANQSQSTN</sequence>
<dbReference type="PROSITE" id="PS00242">
    <property type="entry name" value="INTEGRIN_ALPHA"/>
    <property type="match status" value="1"/>
</dbReference>
<gene>
    <name evidence="2" type="ORF">CAMP_LOCUS7823</name>
</gene>
<feature type="transmembrane region" description="Helical" evidence="1">
    <location>
        <begin position="32"/>
        <end position="54"/>
    </location>
</feature>
<dbReference type="InterPro" id="IPR018184">
    <property type="entry name" value="Integrin_alpha_C_CS"/>
</dbReference>
<dbReference type="AlphaFoldDB" id="A0A9P1IHJ1"/>
<organism evidence="2 3">
    <name type="scientific">Caenorhabditis angaria</name>
    <dbReference type="NCBI Taxonomy" id="860376"/>
    <lineage>
        <taxon>Eukaryota</taxon>
        <taxon>Metazoa</taxon>
        <taxon>Ecdysozoa</taxon>
        <taxon>Nematoda</taxon>
        <taxon>Chromadorea</taxon>
        <taxon>Rhabditida</taxon>
        <taxon>Rhabditina</taxon>
        <taxon>Rhabditomorpha</taxon>
        <taxon>Rhabditoidea</taxon>
        <taxon>Rhabditidae</taxon>
        <taxon>Peloderinae</taxon>
        <taxon>Caenorhabditis</taxon>
    </lineage>
</organism>
<proteinExistence type="predicted"/>
<keyword evidence="3" id="KW-1185">Reference proteome</keyword>
<dbReference type="Proteomes" id="UP001152747">
    <property type="component" value="Unassembled WGS sequence"/>
</dbReference>
<dbReference type="EMBL" id="CANHGI010000003">
    <property type="protein sequence ID" value="CAI5445186.1"/>
    <property type="molecule type" value="Genomic_DNA"/>
</dbReference>
<dbReference type="Gene3D" id="1.20.5.930">
    <property type="entry name" value="Bicelle-embedded integrin alpha(iib) transmembrane segment"/>
    <property type="match status" value="1"/>
</dbReference>
<accession>A0A9P1IHJ1</accession>
<reference evidence="2" key="1">
    <citation type="submission" date="2022-11" db="EMBL/GenBank/DDBJ databases">
        <authorList>
            <person name="Kikuchi T."/>
        </authorList>
    </citation>
    <scope>NUCLEOTIDE SEQUENCE</scope>
    <source>
        <strain evidence="2">PS1010</strain>
    </source>
</reference>
<evidence type="ECO:0000256" key="1">
    <source>
        <dbReference type="SAM" id="Phobius"/>
    </source>
</evidence>
<comment type="caution">
    <text evidence="2">The sequence shown here is derived from an EMBL/GenBank/DDBJ whole genome shotgun (WGS) entry which is preliminary data.</text>
</comment>
<protein>
    <submittedName>
        <fullName evidence="2">Uncharacterized protein</fullName>
    </submittedName>
</protein>
<keyword evidence="1" id="KW-1133">Transmembrane helix</keyword>
<keyword evidence="1" id="KW-0472">Membrane</keyword>
<evidence type="ECO:0000313" key="2">
    <source>
        <dbReference type="EMBL" id="CAI5445186.1"/>
    </source>
</evidence>
<name>A0A9P1IHJ1_9PELO</name>